<dbReference type="InterPro" id="IPR001261">
    <property type="entry name" value="ArgE/DapE_CS"/>
</dbReference>
<protein>
    <submittedName>
        <fullName evidence="7">Acetylornithine deacetylase</fullName>
        <ecNumber evidence="7">3.5.1.16</ecNumber>
    </submittedName>
</protein>
<keyword evidence="3" id="KW-0479">Metal-binding</keyword>
<comment type="cofactor">
    <cofactor evidence="1">
        <name>Zn(2+)</name>
        <dbReference type="ChEBI" id="CHEBI:29105"/>
    </cofactor>
</comment>
<dbReference type="InterPro" id="IPR050072">
    <property type="entry name" value="Peptidase_M20A"/>
</dbReference>
<gene>
    <name evidence="7" type="ORF">CZ674_12820</name>
</gene>
<evidence type="ECO:0000313" key="7">
    <source>
        <dbReference type="EMBL" id="SJM68832.1"/>
    </source>
</evidence>
<dbReference type="Pfam" id="PF01546">
    <property type="entry name" value="Peptidase_M20"/>
    <property type="match status" value="1"/>
</dbReference>
<evidence type="ECO:0000313" key="8">
    <source>
        <dbReference type="Proteomes" id="UP000195787"/>
    </source>
</evidence>
<dbReference type="GO" id="GO:0046872">
    <property type="term" value="F:metal ion binding"/>
    <property type="evidence" value="ECO:0007669"/>
    <property type="project" value="UniProtKB-KW"/>
</dbReference>
<dbReference type="RefSeq" id="WP_234988593.1">
    <property type="nucleotide sequence ID" value="NZ_FUHU01000046.1"/>
</dbReference>
<dbReference type="SUPFAM" id="SSF53187">
    <property type="entry name" value="Zn-dependent exopeptidases"/>
    <property type="match status" value="1"/>
</dbReference>
<evidence type="ECO:0000256" key="3">
    <source>
        <dbReference type="ARBA" id="ARBA00022723"/>
    </source>
</evidence>
<dbReference type="CDD" id="cd08659">
    <property type="entry name" value="M20_ArgE_DapE-like"/>
    <property type="match status" value="1"/>
</dbReference>
<keyword evidence="4 7" id="KW-0378">Hydrolase</keyword>
<keyword evidence="8" id="KW-1185">Reference proteome</keyword>
<feature type="domain" description="Peptidase M20 dimerisation" evidence="6">
    <location>
        <begin position="180"/>
        <end position="283"/>
    </location>
</feature>
<evidence type="ECO:0000256" key="4">
    <source>
        <dbReference type="ARBA" id="ARBA00022801"/>
    </source>
</evidence>
<sequence>MSNIEKALELIDGATIVADASSLILANSENPGTTEIRTVEVLEMIASRLGGRTKRRQVAPGRPNLSIKFGPDEPGLLFLGHSDVVPAGTGWSVTQPFSPRVVDGKLYGRGSVDMKGGLAAVLQAMAAVNASAPELPLELLVTVDEEDLSLGMLAELENESRAYIACVVAEPTDMSTVIACRGAANFKITVTGSAAHAGRPEDGVNAITAASRIALLIAGEHERLRAGSRGLLGSASWSVGVIQGGHGTSIVPDRCELLVDRRLMPGETGATALADLQEIIAREHTLDGCDTQVELLMQMPGFETDAAHPLTEACVGALEADGFSSPVEAWTAACEGGYVHQHHACPIIILGPGDIRNQAHQPNEHVSISDLELAARAYARIAMTQWETRALKPN</sequence>
<evidence type="ECO:0000256" key="1">
    <source>
        <dbReference type="ARBA" id="ARBA00001947"/>
    </source>
</evidence>
<comment type="similarity">
    <text evidence="2">Belongs to the peptidase M20A family.</text>
</comment>
<dbReference type="Pfam" id="PF07687">
    <property type="entry name" value="M20_dimer"/>
    <property type="match status" value="1"/>
</dbReference>
<dbReference type="InterPro" id="IPR011650">
    <property type="entry name" value="Peptidase_M20_dimer"/>
</dbReference>
<organism evidence="7 8">
    <name type="scientific">Agrococcus casei LMG 22410</name>
    <dbReference type="NCBI Taxonomy" id="1255656"/>
    <lineage>
        <taxon>Bacteria</taxon>
        <taxon>Bacillati</taxon>
        <taxon>Actinomycetota</taxon>
        <taxon>Actinomycetes</taxon>
        <taxon>Micrococcales</taxon>
        <taxon>Microbacteriaceae</taxon>
        <taxon>Agrococcus</taxon>
    </lineage>
</organism>
<dbReference type="InterPro" id="IPR036264">
    <property type="entry name" value="Bact_exopeptidase_dim_dom"/>
</dbReference>
<dbReference type="GeneID" id="303174093"/>
<dbReference type="GO" id="GO:0008777">
    <property type="term" value="F:acetylornithine deacetylase activity"/>
    <property type="evidence" value="ECO:0007669"/>
    <property type="project" value="UniProtKB-EC"/>
</dbReference>
<dbReference type="SUPFAM" id="SSF55031">
    <property type="entry name" value="Bacterial exopeptidase dimerisation domain"/>
    <property type="match status" value="1"/>
</dbReference>
<dbReference type="PANTHER" id="PTHR43808:SF8">
    <property type="entry name" value="PEPTIDASE M20 DIMERISATION DOMAIN-CONTAINING PROTEIN"/>
    <property type="match status" value="1"/>
</dbReference>
<evidence type="ECO:0000256" key="2">
    <source>
        <dbReference type="ARBA" id="ARBA00006247"/>
    </source>
</evidence>
<name>A0A1R4GLM6_9MICO</name>
<dbReference type="PANTHER" id="PTHR43808">
    <property type="entry name" value="ACETYLORNITHINE DEACETYLASE"/>
    <property type="match status" value="1"/>
</dbReference>
<dbReference type="Proteomes" id="UP000195787">
    <property type="component" value="Unassembled WGS sequence"/>
</dbReference>
<dbReference type="Gene3D" id="3.30.70.360">
    <property type="match status" value="1"/>
</dbReference>
<dbReference type="AlphaFoldDB" id="A0A1R4GLM6"/>
<dbReference type="EMBL" id="FUHU01000046">
    <property type="protein sequence ID" value="SJM68832.1"/>
    <property type="molecule type" value="Genomic_DNA"/>
</dbReference>
<dbReference type="InterPro" id="IPR002933">
    <property type="entry name" value="Peptidase_M20"/>
</dbReference>
<proteinExistence type="inferred from homology"/>
<accession>A0A1R4GLM6</accession>
<evidence type="ECO:0000259" key="6">
    <source>
        <dbReference type="Pfam" id="PF07687"/>
    </source>
</evidence>
<dbReference type="PROSITE" id="PS00758">
    <property type="entry name" value="ARGE_DAPE_CPG2_1"/>
    <property type="match status" value="1"/>
</dbReference>
<dbReference type="EC" id="3.5.1.16" evidence="7"/>
<keyword evidence="5" id="KW-0862">Zinc</keyword>
<reference evidence="7 8" key="1">
    <citation type="submission" date="2017-02" db="EMBL/GenBank/DDBJ databases">
        <authorList>
            <person name="Peterson S.W."/>
        </authorList>
    </citation>
    <scope>NUCLEOTIDE SEQUENCE [LARGE SCALE GENOMIC DNA]</scope>
    <source>
        <strain evidence="7 8">LMG 22410</strain>
    </source>
</reference>
<evidence type="ECO:0000256" key="5">
    <source>
        <dbReference type="ARBA" id="ARBA00022833"/>
    </source>
</evidence>
<dbReference type="Gene3D" id="3.40.630.10">
    <property type="entry name" value="Zn peptidases"/>
    <property type="match status" value="1"/>
</dbReference>